<gene>
    <name evidence="3" type="ORF">RUM43_004625</name>
</gene>
<dbReference type="Pfam" id="PF00023">
    <property type="entry name" value="Ank"/>
    <property type="match status" value="1"/>
</dbReference>
<dbReference type="GO" id="GO:0030133">
    <property type="term" value="C:transport vesicle"/>
    <property type="evidence" value="ECO:0007669"/>
    <property type="project" value="TreeGrafter"/>
</dbReference>
<feature type="repeat" description="ANK" evidence="1">
    <location>
        <begin position="769"/>
        <end position="801"/>
    </location>
</feature>
<dbReference type="EMBL" id="JAWJWE010000002">
    <property type="protein sequence ID" value="KAK6643122.1"/>
    <property type="molecule type" value="Genomic_DNA"/>
</dbReference>
<dbReference type="Gene3D" id="1.25.40.20">
    <property type="entry name" value="Ankyrin repeat-containing domain"/>
    <property type="match status" value="4"/>
</dbReference>
<dbReference type="PANTHER" id="PTHR24170:SF2">
    <property type="entry name" value="ANKYRIN REPEAT DOMAIN-CONTAINING PROTEIN 27"/>
    <property type="match status" value="1"/>
</dbReference>
<evidence type="ECO:0000259" key="2">
    <source>
        <dbReference type="PROSITE" id="PS51205"/>
    </source>
</evidence>
<evidence type="ECO:0000256" key="1">
    <source>
        <dbReference type="PROSITE-ProRule" id="PRU00023"/>
    </source>
</evidence>
<dbReference type="PRINTS" id="PR01415">
    <property type="entry name" value="ANKYRIN"/>
</dbReference>
<dbReference type="SMART" id="SM00248">
    <property type="entry name" value="ANK"/>
    <property type="match status" value="7"/>
</dbReference>
<feature type="repeat" description="ANK" evidence="1">
    <location>
        <begin position="585"/>
        <end position="617"/>
    </location>
</feature>
<feature type="repeat" description="ANK" evidence="1">
    <location>
        <begin position="803"/>
        <end position="835"/>
    </location>
</feature>
<dbReference type="GO" id="GO:0045022">
    <property type="term" value="P:early endosome to late endosome transport"/>
    <property type="evidence" value="ECO:0007669"/>
    <property type="project" value="TreeGrafter"/>
</dbReference>
<name>A0AAN8XQ81_POLSC</name>
<dbReference type="InterPro" id="IPR002110">
    <property type="entry name" value="Ankyrin_rpt"/>
</dbReference>
<dbReference type="SUPFAM" id="SSF48403">
    <property type="entry name" value="Ankyrin repeat"/>
    <property type="match status" value="2"/>
</dbReference>
<organism evidence="3 4">
    <name type="scientific">Polyplax serrata</name>
    <name type="common">Common mouse louse</name>
    <dbReference type="NCBI Taxonomy" id="468196"/>
    <lineage>
        <taxon>Eukaryota</taxon>
        <taxon>Metazoa</taxon>
        <taxon>Ecdysozoa</taxon>
        <taxon>Arthropoda</taxon>
        <taxon>Hexapoda</taxon>
        <taxon>Insecta</taxon>
        <taxon>Pterygota</taxon>
        <taxon>Neoptera</taxon>
        <taxon>Paraneoptera</taxon>
        <taxon>Psocodea</taxon>
        <taxon>Troctomorpha</taxon>
        <taxon>Phthiraptera</taxon>
        <taxon>Anoplura</taxon>
        <taxon>Polyplacidae</taxon>
        <taxon>Polyplax</taxon>
    </lineage>
</organism>
<dbReference type="PANTHER" id="PTHR24170">
    <property type="entry name" value="ANKYRIN REPEAT DOMAIN-CONTAINING PROTEIN 27"/>
    <property type="match status" value="1"/>
</dbReference>
<comment type="caution">
    <text evidence="3">The sequence shown here is derived from an EMBL/GenBank/DDBJ whole genome shotgun (WGS) entry which is preliminary data.</text>
</comment>
<keyword evidence="1" id="KW-0040">ANK repeat</keyword>
<dbReference type="GO" id="GO:0005769">
    <property type="term" value="C:early endosome"/>
    <property type="evidence" value="ECO:0007669"/>
    <property type="project" value="TreeGrafter"/>
</dbReference>
<feature type="domain" description="VPS9" evidence="2">
    <location>
        <begin position="246"/>
        <end position="382"/>
    </location>
</feature>
<proteinExistence type="predicted"/>
<dbReference type="PROSITE" id="PS50297">
    <property type="entry name" value="ANK_REP_REGION"/>
    <property type="match status" value="5"/>
</dbReference>
<dbReference type="GO" id="GO:0097422">
    <property type="term" value="C:tubular endosome"/>
    <property type="evidence" value="ECO:0007669"/>
    <property type="project" value="TreeGrafter"/>
</dbReference>
<dbReference type="GO" id="GO:0000149">
    <property type="term" value="F:SNARE binding"/>
    <property type="evidence" value="ECO:0007669"/>
    <property type="project" value="TreeGrafter"/>
</dbReference>
<dbReference type="GO" id="GO:0048812">
    <property type="term" value="P:neuron projection morphogenesis"/>
    <property type="evidence" value="ECO:0007669"/>
    <property type="project" value="TreeGrafter"/>
</dbReference>
<dbReference type="InterPro" id="IPR036770">
    <property type="entry name" value="Ankyrin_rpt-contain_sf"/>
</dbReference>
<sequence>MAFDFTRNYDENLMDNIFFQTLQKEFKEVLVKAVEHNYIICVPKRDSIARYLMELENFLTHILVPTEEVPGGHFLNLRGDKVEINKQVITLHREVGCHDSARILFQETFYREDGLKHEVLCIEKPLGEEMTSTTAHIGALLDNYRDYLNFLSTESEGSETLENIDKEIKEFLRTYDSIDVLKLEEIQDVVDSLQMKCLQIVLCNPNIRKKYKLQKHYFNNLKLAVETYLQQGIYKEIIGAITLCTESEDAKLNKVIRNYTDLCFKDFNINPKFCSNIPKARLILSKLHDYKTSLGKLDCLKRTILAFSESNSDYFPLNADDLLEVLSFLIIRSNLPDWNAQVKFLKMFYHSNHPIFDDNSYLITSIEAAVTYIQSAAFCNMIDRNSVCPEKHKKANVEDFLSEDVSDINSSKEESLHQFFNQVALGNLESIKEIMSKKNEEVKDFTSLNLCHPLCLCDTCSTTVKTVSDISPSVNSSDDQDLTPLHVASMYNVPNVVEYLLSSGANCNAVDYYGRTPAHYAAMRGHQNALLLLLHKGADINAQDNSLSTPLHLCSNNGHDNCVKALIYFSEYLGAELDISRPDFKGDTPLHHASKWGYRSIVRILLESGADPMILNKKKLSPIDYAHNPKVLEQLKQKCKNVDHYIKITNSTFDFKDQTNMKHKQQMYKGVQPKSVEGLKKAEKVLRAIETGDVNLVCFYMGFEMSDFGKADVNLHVALNDDNNENRKCHPLCTCSDCFRPEKETNRHQSNFVSPNRSKRLNVNICNSEGYTPLHMAAQVGNIDLVRGLIKNGATLNVQTSTKLKTPLMLACEHQKSEVAKELLKAGCNIDMQDHKLKTALHYACNTGNTKLVEVMLKYEPNLKLKNADNKTVLQEAKDKVFIGILRVLKGKSSTDILGP</sequence>
<dbReference type="GO" id="GO:0043005">
    <property type="term" value="C:neuron projection"/>
    <property type="evidence" value="ECO:0007669"/>
    <property type="project" value="TreeGrafter"/>
</dbReference>
<evidence type="ECO:0000313" key="4">
    <source>
        <dbReference type="Proteomes" id="UP001372834"/>
    </source>
</evidence>
<dbReference type="InterPro" id="IPR003123">
    <property type="entry name" value="VPS9"/>
</dbReference>
<dbReference type="Pfam" id="PF02204">
    <property type="entry name" value="VPS9"/>
    <property type="match status" value="1"/>
</dbReference>
<dbReference type="Pfam" id="PF12796">
    <property type="entry name" value="Ank_2"/>
    <property type="match status" value="3"/>
</dbReference>
<dbReference type="GO" id="GO:0005886">
    <property type="term" value="C:plasma membrane"/>
    <property type="evidence" value="ECO:0007669"/>
    <property type="project" value="TreeGrafter"/>
</dbReference>
<dbReference type="Proteomes" id="UP001372834">
    <property type="component" value="Unassembled WGS sequence"/>
</dbReference>
<dbReference type="InterPro" id="IPR037191">
    <property type="entry name" value="VPS9_dom_sf"/>
</dbReference>
<dbReference type="InterPro" id="IPR051248">
    <property type="entry name" value="UPF0507/Ank_repeat_27"/>
</dbReference>
<evidence type="ECO:0000313" key="3">
    <source>
        <dbReference type="EMBL" id="KAK6643122.1"/>
    </source>
</evidence>
<dbReference type="SUPFAM" id="SSF109993">
    <property type="entry name" value="VPS9 domain"/>
    <property type="match status" value="1"/>
</dbReference>
<dbReference type="Gene3D" id="1.20.1050.80">
    <property type="entry name" value="VPS9 domain"/>
    <property type="match status" value="1"/>
</dbReference>
<dbReference type="PROSITE" id="PS50088">
    <property type="entry name" value="ANK_REPEAT"/>
    <property type="match status" value="6"/>
</dbReference>
<dbReference type="PROSITE" id="PS51205">
    <property type="entry name" value="VPS9"/>
    <property type="match status" value="1"/>
</dbReference>
<dbReference type="GO" id="GO:0005770">
    <property type="term" value="C:late endosome"/>
    <property type="evidence" value="ECO:0007669"/>
    <property type="project" value="TreeGrafter"/>
</dbReference>
<feature type="repeat" description="ANK" evidence="1">
    <location>
        <begin position="513"/>
        <end position="545"/>
    </location>
</feature>
<reference evidence="3 4" key="1">
    <citation type="submission" date="2023-10" db="EMBL/GenBank/DDBJ databases">
        <title>Genomes of two closely related lineages of the louse Polyplax serrata with different host specificities.</title>
        <authorList>
            <person name="Martinu J."/>
            <person name="Tarabai H."/>
            <person name="Stefka J."/>
            <person name="Hypsa V."/>
        </authorList>
    </citation>
    <scope>NUCLEOTIDE SEQUENCE [LARGE SCALE GENOMIC DNA]</scope>
    <source>
        <strain evidence="3">HR10_N</strain>
    </source>
</reference>
<feature type="repeat" description="ANK" evidence="1">
    <location>
        <begin position="836"/>
        <end position="868"/>
    </location>
</feature>
<protein>
    <recommendedName>
        <fullName evidence="2">VPS9 domain-containing protein</fullName>
    </recommendedName>
</protein>
<accession>A0AAN8XQ81</accession>
<dbReference type="AlphaFoldDB" id="A0AAN8XQ81"/>
<feature type="repeat" description="ANK" evidence="1">
    <location>
        <begin position="480"/>
        <end position="512"/>
    </location>
</feature>
<dbReference type="GO" id="GO:0005085">
    <property type="term" value="F:guanyl-nucleotide exchange factor activity"/>
    <property type="evidence" value="ECO:0007669"/>
    <property type="project" value="TreeGrafter"/>
</dbReference>